<sequence length="73" mass="8214">MSSTQVNLAATLRLRGLKHRLPSQREEPPNRVQECFKGASSRHLQGMIEGESQSIKHAGDHMWGVCVKQSKLF</sequence>
<dbReference type="Proteomes" id="UP001314263">
    <property type="component" value="Unassembled WGS sequence"/>
</dbReference>
<gene>
    <name evidence="1" type="ORF">CVIRNUC_007079</name>
</gene>
<comment type="caution">
    <text evidence="1">The sequence shown here is derived from an EMBL/GenBank/DDBJ whole genome shotgun (WGS) entry which is preliminary data.</text>
</comment>
<name>A0AAV1I9Y3_9CHLO</name>
<dbReference type="AlphaFoldDB" id="A0AAV1I9Y3"/>
<keyword evidence="2" id="KW-1185">Reference proteome</keyword>
<accession>A0AAV1I9Y3</accession>
<proteinExistence type="predicted"/>
<evidence type="ECO:0000313" key="1">
    <source>
        <dbReference type="EMBL" id="CAK0783879.1"/>
    </source>
</evidence>
<reference evidence="1 2" key="1">
    <citation type="submission" date="2023-10" db="EMBL/GenBank/DDBJ databases">
        <authorList>
            <person name="Maclean D."/>
            <person name="Macfadyen A."/>
        </authorList>
    </citation>
    <scope>NUCLEOTIDE SEQUENCE [LARGE SCALE GENOMIC DNA]</scope>
</reference>
<dbReference type="EMBL" id="CAUYUE010000009">
    <property type="protein sequence ID" value="CAK0783879.1"/>
    <property type="molecule type" value="Genomic_DNA"/>
</dbReference>
<organism evidence="1 2">
    <name type="scientific">Coccomyxa viridis</name>
    <dbReference type="NCBI Taxonomy" id="1274662"/>
    <lineage>
        <taxon>Eukaryota</taxon>
        <taxon>Viridiplantae</taxon>
        <taxon>Chlorophyta</taxon>
        <taxon>core chlorophytes</taxon>
        <taxon>Trebouxiophyceae</taxon>
        <taxon>Trebouxiophyceae incertae sedis</taxon>
        <taxon>Coccomyxaceae</taxon>
        <taxon>Coccomyxa</taxon>
    </lineage>
</organism>
<protein>
    <submittedName>
        <fullName evidence="1">Uncharacterized protein</fullName>
    </submittedName>
</protein>
<evidence type="ECO:0000313" key="2">
    <source>
        <dbReference type="Proteomes" id="UP001314263"/>
    </source>
</evidence>